<name>A0ABQ2Y8H6_9ACTN</name>
<accession>A0ABQ2Y8H6</accession>
<sequence length="858" mass="93318">MNDGLGTVRLTADWAVLGKHPGQAMGYDVLDGSLPADRAKAYLWGATTGVPDSRTPTESLPWRVFLGSVSKDPAPVCAVVETTWDGCTDGTGAPSYAWRLLLLEWSQARTAGLTWSALDHVLPDDRLPATGARVSFSASRTPAAELAATVDGLSFDWTARVAALLLDNRQVAITNPPGAVLPDTSGRVRVLDAICSLLPYGCRAWLSAATWTGQSEHTLRLVFAAAARSGQLEVRPGAGSPPEPQGAAARSYLSELLRLRASGRSTADLVGHLLGADDVVPLRSPEAAVRALREADLLESVVEQVGQGHGHLRDVRRVLELHPVHTLGESRLGVLVPFLAQRALGTGGDLAQAVLQQHWSPSAPHLLARDIVLSGSTQHSFERARGYLRLMNALETDHPGAFDDLFTALVGATNQDPSWTGPFVYMVENEFGRRTDAADAFLIRSREAGLAWLRTLLKNETRDLAPLRRLAERARRTAGSGGSGWLRFAGILIGINAPDHTSAYDADEFLRAADDTWRIALDLAEAAGRPTVTGLMWPRLREVAQGPDGRRHLLPALDRLVPPGRPDTAADAAADADLLHALIACTPDGATVPWAMPRLRQITDRGAQDAYASALIRRIGFDSNLKQLAVDTLLGDTPDASSWQVLRLLMEHWPLTESLVCDGLEQRLTEDHHRWLDLAFPEDLVAALDRRQRLTWLRPVRDFRKAARGGESSEDLARIIAGASPYHRFSPQLLDEITAHLTDRGPRDGYLLRVALDATAPGMGQNLYAAMAREERGRAFCERLAAFLRDEMAAYEHTAAALEATLRSAGQVPAAAPPPPWDTSPPRAALPPVDQPQHAQKRGRRWHIAHPLRFRDPR</sequence>
<evidence type="ECO:0000313" key="2">
    <source>
        <dbReference type="EMBL" id="GGX73270.1"/>
    </source>
</evidence>
<evidence type="ECO:0000256" key="1">
    <source>
        <dbReference type="SAM" id="MobiDB-lite"/>
    </source>
</evidence>
<feature type="compositionally biased region" description="Basic residues" evidence="1">
    <location>
        <begin position="839"/>
        <end position="852"/>
    </location>
</feature>
<feature type="region of interest" description="Disordered" evidence="1">
    <location>
        <begin position="810"/>
        <end position="858"/>
    </location>
</feature>
<organism evidence="2 3">
    <name type="scientific">Streptomyces hiroshimensis</name>
    <dbReference type="NCBI Taxonomy" id="66424"/>
    <lineage>
        <taxon>Bacteria</taxon>
        <taxon>Bacillati</taxon>
        <taxon>Actinomycetota</taxon>
        <taxon>Actinomycetes</taxon>
        <taxon>Kitasatosporales</taxon>
        <taxon>Streptomycetaceae</taxon>
        <taxon>Streptomyces</taxon>
    </lineage>
</organism>
<dbReference type="Proteomes" id="UP000659223">
    <property type="component" value="Unassembled WGS sequence"/>
</dbReference>
<evidence type="ECO:0008006" key="4">
    <source>
        <dbReference type="Google" id="ProtNLM"/>
    </source>
</evidence>
<comment type="caution">
    <text evidence="2">The sequence shown here is derived from an EMBL/GenBank/DDBJ whole genome shotgun (WGS) entry which is preliminary data.</text>
</comment>
<dbReference type="RefSeq" id="WP_190021118.1">
    <property type="nucleotide sequence ID" value="NZ_BMUT01000003.1"/>
</dbReference>
<reference evidence="3" key="1">
    <citation type="journal article" date="2019" name="Int. J. Syst. Evol. Microbiol.">
        <title>The Global Catalogue of Microorganisms (GCM) 10K type strain sequencing project: providing services to taxonomists for standard genome sequencing and annotation.</title>
        <authorList>
            <consortium name="The Broad Institute Genomics Platform"/>
            <consortium name="The Broad Institute Genome Sequencing Center for Infectious Disease"/>
            <person name="Wu L."/>
            <person name="Ma J."/>
        </authorList>
    </citation>
    <scope>NUCLEOTIDE SEQUENCE [LARGE SCALE GENOMIC DNA]</scope>
    <source>
        <strain evidence="3">JCM 4586</strain>
    </source>
</reference>
<keyword evidence="3" id="KW-1185">Reference proteome</keyword>
<gene>
    <name evidence="2" type="ORF">GCM10010324_18130</name>
</gene>
<proteinExistence type="predicted"/>
<protein>
    <recommendedName>
        <fullName evidence="4">Secreted protein</fullName>
    </recommendedName>
</protein>
<evidence type="ECO:0000313" key="3">
    <source>
        <dbReference type="Proteomes" id="UP000659223"/>
    </source>
</evidence>
<dbReference type="EMBL" id="BMUT01000003">
    <property type="protein sequence ID" value="GGX73270.1"/>
    <property type="molecule type" value="Genomic_DNA"/>
</dbReference>